<name>A0A815UUB6_9BILA</name>
<gene>
    <name evidence="1" type="ORF">IZO911_LOCUS45930</name>
</gene>
<sequence>FTIGFSRHHSSPDIVGEDSSITLSGFWPF</sequence>
<accession>A0A815UUB6</accession>
<feature type="non-terminal residue" evidence="1">
    <location>
        <position position="1"/>
    </location>
</feature>
<protein>
    <submittedName>
        <fullName evidence="1">Uncharacterized protein</fullName>
    </submittedName>
</protein>
<comment type="caution">
    <text evidence="1">The sequence shown here is derived from an EMBL/GenBank/DDBJ whole genome shotgun (WGS) entry which is preliminary data.</text>
</comment>
<reference evidence="1" key="1">
    <citation type="submission" date="2021-02" db="EMBL/GenBank/DDBJ databases">
        <authorList>
            <person name="Nowell W R."/>
        </authorList>
    </citation>
    <scope>NUCLEOTIDE SEQUENCE</scope>
</reference>
<evidence type="ECO:0000313" key="2">
    <source>
        <dbReference type="Proteomes" id="UP000663860"/>
    </source>
</evidence>
<organism evidence="1 2">
    <name type="scientific">Adineta steineri</name>
    <dbReference type="NCBI Taxonomy" id="433720"/>
    <lineage>
        <taxon>Eukaryota</taxon>
        <taxon>Metazoa</taxon>
        <taxon>Spiralia</taxon>
        <taxon>Gnathifera</taxon>
        <taxon>Rotifera</taxon>
        <taxon>Eurotatoria</taxon>
        <taxon>Bdelloidea</taxon>
        <taxon>Adinetida</taxon>
        <taxon>Adinetidae</taxon>
        <taxon>Adineta</taxon>
    </lineage>
</organism>
<dbReference type="Proteomes" id="UP000663860">
    <property type="component" value="Unassembled WGS sequence"/>
</dbReference>
<dbReference type="EMBL" id="CAJNOE010006556">
    <property type="protein sequence ID" value="CAF1524083.1"/>
    <property type="molecule type" value="Genomic_DNA"/>
</dbReference>
<evidence type="ECO:0000313" key="1">
    <source>
        <dbReference type="EMBL" id="CAF1524083.1"/>
    </source>
</evidence>
<dbReference type="AlphaFoldDB" id="A0A815UUB6"/>
<proteinExistence type="predicted"/>